<dbReference type="AlphaFoldDB" id="A0A1S7NPB9"/>
<proteinExistence type="predicted"/>
<dbReference type="Proteomes" id="UP000191988">
    <property type="component" value="Unassembled WGS sequence"/>
</dbReference>
<dbReference type="EMBL" id="FBWK01000006">
    <property type="protein sequence ID" value="CUX09858.1"/>
    <property type="molecule type" value="Genomic_DNA"/>
</dbReference>
<organism evidence="1 2">
    <name type="scientific">Agrobacterium tomkonis CFBP 6623</name>
    <dbReference type="NCBI Taxonomy" id="1183432"/>
    <lineage>
        <taxon>Bacteria</taxon>
        <taxon>Pseudomonadati</taxon>
        <taxon>Pseudomonadota</taxon>
        <taxon>Alphaproteobacteria</taxon>
        <taxon>Hyphomicrobiales</taxon>
        <taxon>Rhizobiaceae</taxon>
        <taxon>Rhizobium/Agrobacterium group</taxon>
        <taxon>Agrobacterium</taxon>
        <taxon>Agrobacterium tumefaciens complex</taxon>
    </lineage>
</organism>
<reference evidence="2" key="1">
    <citation type="submission" date="2016-01" db="EMBL/GenBank/DDBJ databases">
        <authorList>
            <person name="Regsiter A."/>
            <person name="william w."/>
        </authorList>
    </citation>
    <scope>NUCLEOTIDE SEQUENCE [LARGE SCALE GENOMIC DNA]</scope>
    <source>
        <strain evidence="2">CFBP 6623</strain>
    </source>
</reference>
<protein>
    <submittedName>
        <fullName evidence="1">Uncharacterized protein</fullName>
    </submittedName>
</protein>
<gene>
    <name evidence="1" type="ORF">AGR3A_Cc140005</name>
</gene>
<name>A0A1S7NPB9_9HYPH</name>
<accession>A0A1S7NPB9</accession>
<sequence length="86" mass="9656">MWQPSCCKHFPLPKSVATKIDTPILKTKITLEPIGQAFISQIVRLKALKGKLFRCPQARTQAGPRAQKCCAHVRLHSKMSEAQLMN</sequence>
<evidence type="ECO:0000313" key="2">
    <source>
        <dbReference type="Proteomes" id="UP000191988"/>
    </source>
</evidence>
<dbReference type="STRING" id="1183432.AGR3A_Cc140005"/>
<keyword evidence="2" id="KW-1185">Reference proteome</keyword>
<evidence type="ECO:0000313" key="1">
    <source>
        <dbReference type="EMBL" id="CUX09858.1"/>
    </source>
</evidence>